<dbReference type="Proteomes" id="UP001732700">
    <property type="component" value="Chromosome 7A"/>
</dbReference>
<evidence type="ECO:0000313" key="2">
    <source>
        <dbReference type="Proteomes" id="UP001732700"/>
    </source>
</evidence>
<name>A0ACD5ZNM3_AVESA</name>
<reference evidence="1" key="1">
    <citation type="submission" date="2021-05" db="EMBL/GenBank/DDBJ databases">
        <authorList>
            <person name="Scholz U."/>
            <person name="Mascher M."/>
            <person name="Fiebig A."/>
        </authorList>
    </citation>
    <scope>NUCLEOTIDE SEQUENCE [LARGE SCALE GENOMIC DNA]</scope>
</reference>
<dbReference type="EnsemblPlants" id="AVESA.00010b.r2.7AG1189070.2">
    <property type="protein sequence ID" value="AVESA.00010b.r2.7AG1189070.2.CDS"/>
    <property type="gene ID" value="AVESA.00010b.r2.7AG1189070"/>
</dbReference>
<organism evidence="1 2">
    <name type="scientific">Avena sativa</name>
    <name type="common">Oat</name>
    <dbReference type="NCBI Taxonomy" id="4498"/>
    <lineage>
        <taxon>Eukaryota</taxon>
        <taxon>Viridiplantae</taxon>
        <taxon>Streptophyta</taxon>
        <taxon>Embryophyta</taxon>
        <taxon>Tracheophyta</taxon>
        <taxon>Spermatophyta</taxon>
        <taxon>Magnoliopsida</taxon>
        <taxon>Liliopsida</taxon>
        <taxon>Poales</taxon>
        <taxon>Poaceae</taxon>
        <taxon>BOP clade</taxon>
        <taxon>Pooideae</taxon>
        <taxon>Poodae</taxon>
        <taxon>Poeae</taxon>
        <taxon>Poeae Chloroplast Group 1 (Aveneae type)</taxon>
        <taxon>Aveninae</taxon>
        <taxon>Avena</taxon>
    </lineage>
</organism>
<protein>
    <submittedName>
        <fullName evidence="1">Uncharacterized protein</fullName>
    </submittedName>
</protein>
<proteinExistence type="predicted"/>
<evidence type="ECO:0000313" key="1">
    <source>
        <dbReference type="EnsemblPlants" id="AVESA.00010b.r2.7AG1189070.2.CDS"/>
    </source>
</evidence>
<sequence length="1286" mass="145547">MGERRRIAKEMKELRAKVEDVSNRNLRYHLIKERPGSKPTMAEEQASIATAALFGINEARLAALEHEKSSEVDFLQLITGNVLDLRVIAVWGTSSDLGKTSAIQEVYDDPKVLKGFGFRAWIRLMHPFNPKEFLRNLVCQFYENSFDGLGKEEEGSIGANVLMKMENMDQIELVQVFNAQVSCNSYLVVIDDLSTIVEWHCIKKYFPDNKKQSRIIVSTQEVEIASLCTEKPYQVSELKQLSFDQTLYLFHKKKSVEQVNMAIASEAILKINEARCSSVEKEKWKAIHASCSAKIISESNNVTTEKITTVTTSEIQEEDQEPKNAGEEKDFNSTARKKFDRSRTLPLVHEVLCGRESEKSIVTELVGQVDTNQDCKTSEEEASMASGSAAIFQANKARLSAMEMEKLKAMHASCFVEPIHDSNKVTTSENNTTLPASEIQEEYQQPKNAYEDNVNSTSEKKFDRIRTLALDDDVLIGRETEKSIVIRLVGQPDNNHGCKVISIWGMGGLGKTTLARSVFQCQQLGGWKHAWATALHPFNPEVLLRNLAFQLQKSIQEDPAGATATGAQKKSIAVMKLEELKVELARLLNTQKCLVVLDDISSKFEWDLVKESLCNAGRVIVTTREKHIAIHCSREYKNMYCLEGLKDDAALALFIKKVFKDKTQKKDLVPAMVEQARLVLKKCDGLPLAISTIGGFLASKPKTALEWRKLNDHVSAELEINPELRTIKKIILRSYDGLPYHLKSVFLYMSIFPADHRIRCGHLVKRWIAEGYLRGMHGITAEELGIRYFNELLDRSMILPGEGVNLYSAKIRACQLHDIIREICISKAREESLVFTLEDGCCLNNTQGPIRHLVVGRNWKRDKDVFVSMLDLSHVRSLTVFGDWSPFFLSDKMRFLRVLDMNDTLGLRDHHLDQIGQLLHLKYLSIRECGNIYCLPNSLGNLRHLQTLDVRGTRIFEFPTTITKLRELQHLHASWKKFGGAKGEGTIAHNYSSSTDHFFAYGSCGLFMSTVPFFLRPQALEDGLNRRDILNLYRHDMVNHYGIQIPRGIRKLKALQTLRHVNIVMSKGKVALMELKELTQLRKLGVVGVTFKNSMVFWSAIASHNQLRSLSVEDDSRFGELDGCLGKGLSPPSCIESLKLNGKLVRMTTWIHLLQNLSKLTLGFSGLEQDDAIQALGVLPNLAVLRLNSYSFEGKHLHFHGSSFPSLVVLKLNNLSHPESLLFEEDAMPSLELLQVAWCRLEEISGLRVLTSLREIRVRSRHKKLNEDVQRQVADHLNHVRLDIII</sequence>
<keyword evidence="2" id="KW-1185">Reference proteome</keyword>
<reference evidence="1" key="2">
    <citation type="submission" date="2025-09" db="UniProtKB">
        <authorList>
            <consortium name="EnsemblPlants"/>
        </authorList>
    </citation>
    <scope>IDENTIFICATION</scope>
</reference>
<accession>A0ACD5ZNM3</accession>